<protein>
    <submittedName>
        <fullName evidence="12">Mu-type opioid receptor-like</fullName>
    </submittedName>
</protein>
<accession>A0A6P8HIJ4</accession>
<feature type="transmembrane region" description="Helical" evidence="9">
    <location>
        <begin position="237"/>
        <end position="265"/>
    </location>
</feature>
<feature type="region of interest" description="Disordered" evidence="8">
    <location>
        <begin position="342"/>
        <end position="372"/>
    </location>
</feature>
<evidence type="ECO:0000256" key="9">
    <source>
        <dbReference type="SAM" id="Phobius"/>
    </source>
</evidence>
<keyword evidence="7" id="KW-0807">Transducer</keyword>
<gene>
    <name evidence="12" type="primary">LOC116292979</name>
</gene>
<dbReference type="RefSeq" id="XP_031556209.1">
    <property type="nucleotide sequence ID" value="XM_031700349.1"/>
</dbReference>
<dbReference type="PROSITE" id="PS50262">
    <property type="entry name" value="G_PROTEIN_RECEP_F1_2"/>
    <property type="match status" value="1"/>
</dbReference>
<evidence type="ECO:0000256" key="6">
    <source>
        <dbReference type="ARBA" id="ARBA00023170"/>
    </source>
</evidence>
<dbReference type="GeneID" id="116292979"/>
<dbReference type="Gene3D" id="1.20.1070.10">
    <property type="entry name" value="Rhodopsin 7-helix transmembrane proteins"/>
    <property type="match status" value="1"/>
</dbReference>
<feature type="domain" description="G-protein coupled receptors family 1 profile" evidence="10">
    <location>
        <begin position="37"/>
        <end position="300"/>
    </location>
</feature>
<evidence type="ECO:0000256" key="3">
    <source>
        <dbReference type="ARBA" id="ARBA00022989"/>
    </source>
</evidence>
<dbReference type="FunCoup" id="A0A6P8HIJ4">
    <property type="interactions" value="1300"/>
</dbReference>
<dbReference type="InterPro" id="IPR000276">
    <property type="entry name" value="GPCR_Rhodpsn"/>
</dbReference>
<evidence type="ECO:0000313" key="11">
    <source>
        <dbReference type="Proteomes" id="UP000515163"/>
    </source>
</evidence>
<keyword evidence="11" id="KW-1185">Reference proteome</keyword>
<feature type="compositionally biased region" description="Polar residues" evidence="8">
    <location>
        <begin position="355"/>
        <end position="365"/>
    </location>
</feature>
<evidence type="ECO:0000256" key="4">
    <source>
        <dbReference type="ARBA" id="ARBA00023040"/>
    </source>
</evidence>
<dbReference type="OrthoDB" id="5962705at2759"/>
<feature type="transmembrane region" description="Helical" evidence="9">
    <location>
        <begin position="24"/>
        <end position="46"/>
    </location>
</feature>
<organism evidence="11 12">
    <name type="scientific">Actinia tenebrosa</name>
    <name type="common">Australian red waratah sea anemone</name>
    <dbReference type="NCBI Taxonomy" id="6105"/>
    <lineage>
        <taxon>Eukaryota</taxon>
        <taxon>Metazoa</taxon>
        <taxon>Cnidaria</taxon>
        <taxon>Anthozoa</taxon>
        <taxon>Hexacorallia</taxon>
        <taxon>Actiniaria</taxon>
        <taxon>Actiniidae</taxon>
        <taxon>Actinia</taxon>
    </lineage>
</organism>
<feature type="transmembrane region" description="Helical" evidence="9">
    <location>
        <begin position="141"/>
        <end position="163"/>
    </location>
</feature>
<evidence type="ECO:0000256" key="2">
    <source>
        <dbReference type="ARBA" id="ARBA00022692"/>
    </source>
</evidence>
<dbReference type="SUPFAM" id="SSF81321">
    <property type="entry name" value="Family A G protein-coupled receptor-like"/>
    <property type="match status" value="1"/>
</dbReference>
<dbReference type="PANTHER" id="PTHR24243">
    <property type="entry name" value="G-PROTEIN COUPLED RECEPTOR"/>
    <property type="match status" value="1"/>
</dbReference>
<dbReference type="GO" id="GO:0004930">
    <property type="term" value="F:G protein-coupled receptor activity"/>
    <property type="evidence" value="ECO:0007669"/>
    <property type="project" value="UniProtKB-KW"/>
</dbReference>
<dbReference type="KEGG" id="aten:116292979"/>
<feature type="transmembrane region" description="Helical" evidence="9">
    <location>
        <begin position="58"/>
        <end position="79"/>
    </location>
</feature>
<feature type="compositionally biased region" description="Basic residues" evidence="8">
    <location>
        <begin position="342"/>
        <end position="351"/>
    </location>
</feature>
<proteinExistence type="predicted"/>
<evidence type="ECO:0000313" key="12">
    <source>
        <dbReference type="RefSeq" id="XP_031556209.1"/>
    </source>
</evidence>
<keyword evidence="5 9" id="KW-0472">Membrane</keyword>
<comment type="subcellular location">
    <subcellularLocation>
        <location evidence="1">Membrane</location>
        <topology evidence="1">Multi-pass membrane protein</topology>
    </subcellularLocation>
</comment>
<evidence type="ECO:0000259" key="10">
    <source>
        <dbReference type="PROSITE" id="PS50262"/>
    </source>
</evidence>
<feature type="transmembrane region" description="Helical" evidence="9">
    <location>
        <begin position="183"/>
        <end position="212"/>
    </location>
</feature>
<evidence type="ECO:0000256" key="7">
    <source>
        <dbReference type="ARBA" id="ARBA00023224"/>
    </source>
</evidence>
<keyword evidence="3 9" id="KW-1133">Transmembrane helix</keyword>
<name>A0A6P8HIJ4_ACTTE</name>
<sequence>MANSSIPENDTFRTTVTITKPTKIALYCILLLWSLLGNTLVIAVVLTYERMKTNFNYLIVNMAVSDLLVPLVVLPFNIYKLQHPEWAIGGDFGNVLCKLTYIFIDISPFVSSLSLVIIATERLLVVAYPMLKNALFSGKRISLSIVLTWIAAAIFLSPYLYFFSVTRENGKLKCSLNPSVYPPYAICTFFAIFGIPLIAIIVIYTIMAYNLVKASKNVAKIITNAQMLSRQRRNRKIFYMSISIIVAFVILWGPFFFFLLIAVVLPKSALKELDNQAIEVAYFVCPFLAYANAAVNPCLYFIFLRSYREGACILFHKKSDTSDEGVQLEMTRVRSTSLTSRKTNRSLRVGRRASSVETLTNQSSFNRREKKH</sequence>
<dbReference type="PRINTS" id="PR00237">
    <property type="entry name" value="GPCRRHODOPSN"/>
</dbReference>
<keyword evidence="2 9" id="KW-0812">Transmembrane</keyword>
<dbReference type="Proteomes" id="UP000515163">
    <property type="component" value="Unplaced"/>
</dbReference>
<keyword evidence="6" id="KW-0675">Receptor</keyword>
<evidence type="ECO:0000256" key="5">
    <source>
        <dbReference type="ARBA" id="ARBA00023136"/>
    </source>
</evidence>
<dbReference type="GO" id="GO:0016020">
    <property type="term" value="C:membrane"/>
    <property type="evidence" value="ECO:0007669"/>
    <property type="project" value="UniProtKB-SubCell"/>
</dbReference>
<keyword evidence="4" id="KW-0297">G-protein coupled receptor</keyword>
<dbReference type="Pfam" id="PF00001">
    <property type="entry name" value="7tm_1"/>
    <property type="match status" value="1"/>
</dbReference>
<dbReference type="PANTHER" id="PTHR24243:SF208">
    <property type="entry name" value="PYROKININ-1 RECEPTOR"/>
    <property type="match status" value="1"/>
</dbReference>
<evidence type="ECO:0000256" key="8">
    <source>
        <dbReference type="SAM" id="MobiDB-lite"/>
    </source>
</evidence>
<dbReference type="InterPro" id="IPR017452">
    <property type="entry name" value="GPCR_Rhodpsn_7TM"/>
</dbReference>
<evidence type="ECO:0000256" key="1">
    <source>
        <dbReference type="ARBA" id="ARBA00004141"/>
    </source>
</evidence>
<feature type="transmembrane region" description="Helical" evidence="9">
    <location>
        <begin position="280"/>
        <end position="303"/>
    </location>
</feature>
<dbReference type="AlphaFoldDB" id="A0A6P8HIJ4"/>
<dbReference type="CDD" id="cd00637">
    <property type="entry name" value="7tm_classA_rhodopsin-like"/>
    <property type="match status" value="1"/>
</dbReference>
<feature type="transmembrane region" description="Helical" evidence="9">
    <location>
        <begin position="99"/>
        <end position="120"/>
    </location>
</feature>
<dbReference type="InParanoid" id="A0A6P8HIJ4"/>
<reference evidence="12" key="1">
    <citation type="submission" date="2025-08" db="UniProtKB">
        <authorList>
            <consortium name="RefSeq"/>
        </authorList>
    </citation>
    <scope>IDENTIFICATION</scope>
    <source>
        <tissue evidence="12">Tentacle</tissue>
    </source>
</reference>